<dbReference type="GO" id="GO:0043565">
    <property type="term" value="F:sequence-specific DNA binding"/>
    <property type="evidence" value="ECO:0007669"/>
    <property type="project" value="InterPro"/>
</dbReference>
<reference evidence="7 9" key="2">
    <citation type="submission" date="2019-03" db="EMBL/GenBank/DDBJ databases">
        <title>Genomic Encyclopedia of Type Strains, Phase IV (KMG-IV): sequencing the most valuable type-strain genomes for metagenomic binning, comparative biology and taxonomic classification.</title>
        <authorList>
            <person name="Goeker M."/>
        </authorList>
    </citation>
    <scope>NUCLEOTIDE SEQUENCE [LARGE SCALE GENOMIC DNA]</scope>
    <source>
        <strain evidence="7 9">DSM 101483</strain>
    </source>
</reference>
<dbReference type="Gene3D" id="3.30.70.920">
    <property type="match status" value="1"/>
</dbReference>
<dbReference type="PRINTS" id="PR00033">
    <property type="entry name" value="HTHASNC"/>
</dbReference>
<dbReference type="InterPro" id="IPR036390">
    <property type="entry name" value="WH_DNA-bd_sf"/>
</dbReference>
<dbReference type="SUPFAM" id="SSF46785">
    <property type="entry name" value="Winged helix' DNA-binding domain"/>
    <property type="match status" value="1"/>
</dbReference>
<dbReference type="KEGG" id="dej:AWY79_04485"/>
<dbReference type="GO" id="GO:0005829">
    <property type="term" value="C:cytosol"/>
    <property type="evidence" value="ECO:0007669"/>
    <property type="project" value="TreeGrafter"/>
</dbReference>
<dbReference type="Proteomes" id="UP000055611">
    <property type="component" value="Chromosome"/>
</dbReference>
<sequence>MKNALDSQDRRLVAELTRDGQLSPGKIGSVTGVTAPTVRTRLKNLMQAGALKVAGLVNPMRVKGLTVALVGISLMSHEQLGEKLDQIGALPRVNWCAVVTGRYDIIVEIVCQEGMDDLYAFLDQDLSKLGGITASESFVVMKSRRKWLLLPDAVLDTFTK</sequence>
<dbReference type="InterPro" id="IPR011008">
    <property type="entry name" value="Dimeric_a/b-barrel"/>
</dbReference>
<evidence type="ECO:0000313" key="6">
    <source>
        <dbReference type="EMBL" id="AMK10425.1"/>
    </source>
</evidence>
<dbReference type="Proteomes" id="UP000295506">
    <property type="component" value="Unassembled WGS sequence"/>
</dbReference>
<keyword evidence="8" id="KW-1185">Reference proteome</keyword>
<proteinExistence type="predicted"/>
<dbReference type="InterPro" id="IPR000485">
    <property type="entry name" value="AsnC-type_HTH_dom"/>
</dbReference>
<dbReference type="PANTHER" id="PTHR30154:SF34">
    <property type="entry name" value="TRANSCRIPTIONAL REGULATOR AZLB"/>
    <property type="match status" value="1"/>
</dbReference>
<evidence type="ECO:0000313" key="8">
    <source>
        <dbReference type="Proteomes" id="UP000055611"/>
    </source>
</evidence>
<dbReference type="OrthoDB" id="9152244at2"/>
<keyword evidence="2" id="KW-0238">DNA-binding</keyword>
<dbReference type="GO" id="GO:0043200">
    <property type="term" value="P:response to amino acid"/>
    <property type="evidence" value="ECO:0007669"/>
    <property type="project" value="TreeGrafter"/>
</dbReference>
<keyword evidence="3" id="KW-0804">Transcription</keyword>
<gene>
    <name evidence="6" type="ORF">AWY79_04485</name>
    <name evidence="7" type="ORF">EDC59_104176</name>
</gene>
<reference evidence="6 8" key="1">
    <citation type="journal article" date="2016" name="Front. Microbiol.">
        <title>Genome Sequence of the Piezophilic, Mesophilic Sulfate-Reducing Bacterium Desulfovibrio indicus J2T.</title>
        <authorList>
            <person name="Cao J."/>
            <person name="Maignien L."/>
            <person name="Shao Z."/>
            <person name="Alain K."/>
            <person name="Jebbar M."/>
        </authorList>
    </citation>
    <scope>NUCLEOTIDE SEQUENCE [LARGE SCALE GENOMIC DNA]</scope>
    <source>
        <strain evidence="6 8">J2</strain>
    </source>
</reference>
<organism evidence="7 9">
    <name type="scientific">Pseudodesulfovibrio indicus</name>
    <dbReference type="NCBI Taxonomy" id="1716143"/>
    <lineage>
        <taxon>Bacteria</taxon>
        <taxon>Pseudomonadati</taxon>
        <taxon>Thermodesulfobacteriota</taxon>
        <taxon>Desulfovibrionia</taxon>
        <taxon>Desulfovibrionales</taxon>
        <taxon>Desulfovibrionaceae</taxon>
    </lineage>
</organism>
<protein>
    <submittedName>
        <fullName evidence="7">AsnC family transcriptional regulator</fullName>
    </submittedName>
</protein>
<feature type="domain" description="HTH asnC-type" evidence="5">
    <location>
        <begin position="5"/>
        <end position="45"/>
    </location>
</feature>
<evidence type="ECO:0000259" key="5">
    <source>
        <dbReference type="Pfam" id="PF13404"/>
    </source>
</evidence>
<dbReference type="Gene3D" id="1.10.10.10">
    <property type="entry name" value="Winged helix-like DNA-binding domain superfamily/Winged helix DNA-binding domain"/>
    <property type="match status" value="1"/>
</dbReference>
<dbReference type="EMBL" id="SOBK01000004">
    <property type="protein sequence ID" value="TDT89183.1"/>
    <property type="molecule type" value="Genomic_DNA"/>
</dbReference>
<dbReference type="InterPro" id="IPR019888">
    <property type="entry name" value="Tscrpt_reg_AsnC-like"/>
</dbReference>
<dbReference type="AlphaFoldDB" id="A0A126QLY9"/>
<feature type="domain" description="Transcription regulator AsnC/Lrp ligand binding" evidence="4">
    <location>
        <begin position="71"/>
        <end position="142"/>
    </location>
</feature>
<evidence type="ECO:0000313" key="7">
    <source>
        <dbReference type="EMBL" id="TDT89183.1"/>
    </source>
</evidence>
<accession>A0A126QLY9</accession>
<dbReference type="SMART" id="SM00344">
    <property type="entry name" value="HTH_ASNC"/>
    <property type="match status" value="1"/>
</dbReference>
<keyword evidence="1" id="KW-0805">Transcription regulation</keyword>
<evidence type="ECO:0000313" key="9">
    <source>
        <dbReference type="Proteomes" id="UP000295506"/>
    </source>
</evidence>
<evidence type="ECO:0000259" key="4">
    <source>
        <dbReference type="Pfam" id="PF01037"/>
    </source>
</evidence>
<dbReference type="EMBL" id="CP014206">
    <property type="protein sequence ID" value="AMK10425.1"/>
    <property type="molecule type" value="Genomic_DNA"/>
</dbReference>
<dbReference type="PANTHER" id="PTHR30154">
    <property type="entry name" value="LEUCINE-RESPONSIVE REGULATORY PROTEIN"/>
    <property type="match status" value="1"/>
</dbReference>
<evidence type="ECO:0000256" key="2">
    <source>
        <dbReference type="ARBA" id="ARBA00023125"/>
    </source>
</evidence>
<dbReference type="InterPro" id="IPR036388">
    <property type="entry name" value="WH-like_DNA-bd_sf"/>
</dbReference>
<dbReference type="InterPro" id="IPR019887">
    <property type="entry name" value="Tscrpt_reg_AsnC/Lrp_C"/>
</dbReference>
<dbReference type="RefSeq" id="WP_066800878.1">
    <property type="nucleotide sequence ID" value="NZ_CAUVXY020000014.1"/>
</dbReference>
<evidence type="ECO:0000256" key="3">
    <source>
        <dbReference type="ARBA" id="ARBA00023163"/>
    </source>
</evidence>
<evidence type="ECO:0000256" key="1">
    <source>
        <dbReference type="ARBA" id="ARBA00023015"/>
    </source>
</evidence>
<dbReference type="Pfam" id="PF01037">
    <property type="entry name" value="AsnC_trans_reg"/>
    <property type="match status" value="1"/>
</dbReference>
<name>A0A126QLY9_9BACT</name>
<dbReference type="SUPFAM" id="SSF54909">
    <property type="entry name" value="Dimeric alpha+beta barrel"/>
    <property type="match status" value="1"/>
</dbReference>
<dbReference type="Pfam" id="PF13404">
    <property type="entry name" value="HTH_AsnC-type"/>
    <property type="match status" value="1"/>
</dbReference>